<comment type="caution">
    <text evidence="2">The sequence shown here is derived from an EMBL/GenBank/DDBJ whole genome shotgun (WGS) entry which is preliminary data.</text>
</comment>
<reference evidence="2 3" key="1">
    <citation type="submission" date="2020-10" db="EMBL/GenBank/DDBJ databases">
        <title>Connecting structure to function with the recovery of over 1000 high-quality activated sludge metagenome-assembled genomes encoding full-length rRNA genes using long-read sequencing.</title>
        <authorList>
            <person name="Singleton C.M."/>
            <person name="Petriglieri F."/>
            <person name="Kristensen J.M."/>
            <person name="Kirkegaard R.H."/>
            <person name="Michaelsen T.Y."/>
            <person name="Andersen M.H."/>
            <person name="Karst S.M."/>
            <person name="Dueholm M.S."/>
            <person name="Nielsen P.H."/>
            <person name="Albertsen M."/>
        </authorList>
    </citation>
    <scope>NUCLEOTIDE SEQUENCE [LARGE SCALE GENOMIC DNA]</scope>
    <source>
        <strain evidence="2">Ribe_18-Q3-R11-54_MAXAC.273</strain>
    </source>
</reference>
<dbReference type="AlphaFoldDB" id="A0A9D7XSE5"/>
<dbReference type="NCBIfam" id="TIGR04183">
    <property type="entry name" value="Por_Secre_tail"/>
    <property type="match status" value="1"/>
</dbReference>
<sequence>MIRYIILFVFMSLGVLLSAQQMKWTELAQDTVYYANEYLPDGLMVTPPGPGQVWDFRSLKAPYALSRRVVVTGERDKVIYASLVNGKQTDAILQLSGNSVQIVQLIEDNPICPGNKLLYSLTPAFKPFFEGGLGETYEYHGKMQSVFAWPHDLNCTWVPAQLPDSCRVTYSLSYDIDVDGDGTLYLPTEVNDVFRQHILEKRTLKVETKRGYSWKDVTAQIPTLKTITYKEILRFVSSDTGLEWADIEIKDNYQPVRIEFKTFPLVTRIFSEKPSRPDIFAYPNPTFDVVRFQMSDLLYGRYKLKIFNILGVPVKETDVVVDDPKKTIAVDLGDLQRGTYLYRLQDGFGRTIKTKRIVLIQP</sequence>
<evidence type="ECO:0000259" key="1">
    <source>
        <dbReference type="Pfam" id="PF18962"/>
    </source>
</evidence>
<organism evidence="2 3">
    <name type="scientific">Candidatus Opimibacter skivensis</name>
    <dbReference type="NCBI Taxonomy" id="2982028"/>
    <lineage>
        <taxon>Bacteria</taxon>
        <taxon>Pseudomonadati</taxon>
        <taxon>Bacteroidota</taxon>
        <taxon>Saprospiria</taxon>
        <taxon>Saprospirales</taxon>
        <taxon>Saprospiraceae</taxon>
        <taxon>Candidatus Opimibacter</taxon>
    </lineage>
</organism>
<dbReference type="EMBL" id="JADKGY010000001">
    <property type="protein sequence ID" value="MBK9981627.1"/>
    <property type="molecule type" value="Genomic_DNA"/>
</dbReference>
<evidence type="ECO:0000313" key="2">
    <source>
        <dbReference type="EMBL" id="MBK9981627.1"/>
    </source>
</evidence>
<protein>
    <submittedName>
        <fullName evidence="2">T9SS type A sorting domain-containing protein</fullName>
    </submittedName>
</protein>
<dbReference type="InterPro" id="IPR026444">
    <property type="entry name" value="Secre_tail"/>
</dbReference>
<name>A0A9D7XSE5_9BACT</name>
<dbReference type="Pfam" id="PF18962">
    <property type="entry name" value="Por_Secre_tail"/>
    <property type="match status" value="1"/>
</dbReference>
<gene>
    <name evidence="2" type="ORF">IPP15_04255</name>
</gene>
<evidence type="ECO:0000313" key="3">
    <source>
        <dbReference type="Proteomes" id="UP000808337"/>
    </source>
</evidence>
<accession>A0A9D7XSE5</accession>
<feature type="domain" description="Secretion system C-terminal sorting" evidence="1">
    <location>
        <begin position="282"/>
        <end position="358"/>
    </location>
</feature>
<proteinExistence type="predicted"/>
<dbReference type="Proteomes" id="UP000808337">
    <property type="component" value="Unassembled WGS sequence"/>
</dbReference>